<dbReference type="SUPFAM" id="SSF51126">
    <property type="entry name" value="Pectin lyase-like"/>
    <property type="match status" value="1"/>
</dbReference>
<sequence>MRQYRFALVVFVLSSFLFNAPHLFGSRRTASDVIHLSPGDDIQAAVNANPAGTSFVLSAGEYRLQSIRPKDNDSFQGEGLVVLNGSQVLPAEPATTYTGQSLWKVRATPNRVQYGQCQSVAPLCGYTQDLFVRGVLMAPAPYLIFLTPRSFYFDRNTHQIFFVRAQSSSVHAALFVELATRNYAFYGSAKGVRIANLVVEKYANEAQKGAIGGDRSGSGWTLDNVEVRWNHGAGVELGPRSTLQNSKIHHNGQLGVAMSGPDCLVRNNEIAWNNYAHFDPNWEAGGSKFWATSNLEVDSNDVHDNEGPGLWTDTDNIHTVYENNRVIHNSVTGIVHEVSYDATIRNNLVKENGYGKNNWMWGAQITIQNSSNVEVYLNQVEVAPGYGNGIAVINQNRGTGAYGPRVASNNTVHFNVVVYHGSAGTTGFADDTGTAAATQNAFDNNIYVTPNCAGVHWRWLSGKYWTDFQGLGQELNGSCQN</sequence>
<dbReference type="STRING" id="204669.Acid345_1668"/>
<proteinExistence type="predicted"/>
<dbReference type="AlphaFoldDB" id="Q1IR31"/>
<dbReference type="eggNOG" id="COG3420">
    <property type="taxonomic scope" value="Bacteria"/>
</dbReference>
<organism evidence="2 3">
    <name type="scientific">Koribacter versatilis (strain Ellin345)</name>
    <dbReference type="NCBI Taxonomy" id="204669"/>
    <lineage>
        <taxon>Bacteria</taxon>
        <taxon>Pseudomonadati</taxon>
        <taxon>Acidobacteriota</taxon>
        <taxon>Terriglobia</taxon>
        <taxon>Terriglobales</taxon>
        <taxon>Candidatus Korobacteraceae</taxon>
        <taxon>Candidatus Korobacter</taxon>
    </lineage>
</organism>
<dbReference type="Proteomes" id="UP000002432">
    <property type="component" value="Chromosome"/>
</dbReference>
<dbReference type="InterPro" id="IPR039448">
    <property type="entry name" value="Beta_helix"/>
</dbReference>
<dbReference type="Gene3D" id="2.160.20.10">
    <property type="entry name" value="Single-stranded right-handed beta-helix, Pectin lyase-like"/>
    <property type="match status" value="1"/>
</dbReference>
<dbReference type="SMART" id="SM00710">
    <property type="entry name" value="PbH1"/>
    <property type="match status" value="3"/>
</dbReference>
<dbReference type="EMBL" id="CP000360">
    <property type="protein sequence ID" value="ABF40669.1"/>
    <property type="molecule type" value="Genomic_DNA"/>
</dbReference>
<protein>
    <recommendedName>
        <fullName evidence="1">Right handed beta helix domain-containing protein</fullName>
    </recommendedName>
</protein>
<keyword evidence="3" id="KW-1185">Reference proteome</keyword>
<dbReference type="HOGENOM" id="CLU_028103_0_0_0"/>
<reference evidence="2 3" key="1">
    <citation type="journal article" date="2009" name="Appl. Environ. Microbiol.">
        <title>Three genomes from the phylum Acidobacteria provide insight into the lifestyles of these microorganisms in soils.</title>
        <authorList>
            <person name="Ward N.L."/>
            <person name="Challacombe J.F."/>
            <person name="Janssen P.H."/>
            <person name="Henrissat B."/>
            <person name="Coutinho P.M."/>
            <person name="Wu M."/>
            <person name="Xie G."/>
            <person name="Haft D.H."/>
            <person name="Sait M."/>
            <person name="Badger J."/>
            <person name="Barabote R.D."/>
            <person name="Bradley B."/>
            <person name="Brettin T.S."/>
            <person name="Brinkac L.M."/>
            <person name="Bruce D."/>
            <person name="Creasy T."/>
            <person name="Daugherty S.C."/>
            <person name="Davidsen T.M."/>
            <person name="DeBoy R.T."/>
            <person name="Detter J.C."/>
            <person name="Dodson R.J."/>
            <person name="Durkin A.S."/>
            <person name="Ganapathy A."/>
            <person name="Gwinn-Giglio M."/>
            <person name="Han C.S."/>
            <person name="Khouri H."/>
            <person name="Kiss H."/>
            <person name="Kothari S.P."/>
            <person name="Madupu R."/>
            <person name="Nelson K.E."/>
            <person name="Nelson W.C."/>
            <person name="Paulsen I."/>
            <person name="Penn K."/>
            <person name="Ren Q."/>
            <person name="Rosovitz M.J."/>
            <person name="Selengut J.D."/>
            <person name="Shrivastava S."/>
            <person name="Sullivan S.A."/>
            <person name="Tapia R."/>
            <person name="Thompson L.S."/>
            <person name="Watkins K.L."/>
            <person name="Yang Q."/>
            <person name="Yu C."/>
            <person name="Zafar N."/>
            <person name="Zhou L."/>
            <person name="Kuske C.R."/>
        </authorList>
    </citation>
    <scope>NUCLEOTIDE SEQUENCE [LARGE SCALE GENOMIC DNA]</scope>
    <source>
        <strain evidence="2 3">Ellin345</strain>
    </source>
</reference>
<dbReference type="Pfam" id="PF13229">
    <property type="entry name" value="Beta_helix"/>
    <property type="match status" value="1"/>
</dbReference>
<accession>Q1IR31</accession>
<dbReference type="EnsemblBacteria" id="ABF40669">
    <property type="protein sequence ID" value="ABF40669"/>
    <property type="gene ID" value="Acid345_1668"/>
</dbReference>
<dbReference type="InterPro" id="IPR011050">
    <property type="entry name" value="Pectin_lyase_fold/virulence"/>
</dbReference>
<evidence type="ECO:0000313" key="3">
    <source>
        <dbReference type="Proteomes" id="UP000002432"/>
    </source>
</evidence>
<dbReference type="InterPro" id="IPR012334">
    <property type="entry name" value="Pectin_lyas_fold"/>
</dbReference>
<dbReference type="InterPro" id="IPR006626">
    <property type="entry name" value="PbH1"/>
</dbReference>
<gene>
    <name evidence="2" type="ordered locus">Acid345_1668</name>
</gene>
<evidence type="ECO:0000259" key="1">
    <source>
        <dbReference type="Pfam" id="PF13229"/>
    </source>
</evidence>
<name>Q1IR31_KORVE</name>
<feature type="domain" description="Right handed beta helix" evidence="1">
    <location>
        <begin position="217"/>
        <end position="370"/>
    </location>
</feature>
<dbReference type="KEGG" id="aba:Acid345_1668"/>
<evidence type="ECO:0000313" key="2">
    <source>
        <dbReference type="EMBL" id="ABF40669.1"/>
    </source>
</evidence>